<dbReference type="SUPFAM" id="SSF48371">
    <property type="entry name" value="ARM repeat"/>
    <property type="match status" value="1"/>
</dbReference>
<dbReference type="PROSITE" id="PS50077">
    <property type="entry name" value="HEAT_REPEAT"/>
    <property type="match status" value="2"/>
</dbReference>
<dbReference type="PANTHER" id="PTHR21467:SF0">
    <property type="entry name" value="SERINE_THREONINE-PROTEIN PHOSPHATASE 4 REGULATORY SUBUNIT 4"/>
    <property type="match status" value="1"/>
</dbReference>
<sequence length="595" mass="67287">EVERAVYLLSQGQEMQRACVISNLPSLVRQNPAETFRRVVPKVREVLNGAGVEIQLAAAASFLTILQDDIILIHTHTYSILKTVLQQLNHRDTVVSSAWLETLLSAINVLPKETIKQEVLNSLMYQTQMSHSLQGRLAACRILGKVASRFNCHMVMKELLPLARSLLQDVEPEVRACMCNHLESIARAIGTELWPELVELAGDEENSVQLASFDTIINLMETIDGSECRMKALLAEQIPAMVAFADSAHFLSKLYSSFSSLCTDPEVSVRRSAAASFHQVLKLISPNSHLVHKEFLLLLQDDSLEVRHHGCLNLMSTSLSLFSWGTQLPELLSVLLLAEKKVGSSLRWRLHEKLLQQYSCLARLLSGELLHQSFSHRIFSLLITNKVLPVQKEAARTLCTIMRYNRKQEQRQEMMERLIQDLALGRSYWNRLRFLDVCEIATEIFSKKYFSKYFLIPALELAHDPIANVRYKLCQLLPRLRLCLCLPADKLLLQKLDFCVQKLLCREKDKDVVATIRKVNLTKELSGLRMGCDVVQDSLEQDSDGKVTSDRHTERKRRDSKTSLTFTKSVSISSPVAAPPSGKLMIKMIAITIIS</sequence>
<dbReference type="Proteomes" id="UP000265180">
    <property type="component" value="Chromosome 24"/>
</dbReference>
<dbReference type="PANTHER" id="PTHR21467">
    <property type="entry name" value="PROTEIN PHOSPHATASE 4 REGULATORY SUBUNIT 4 PPP4R4"/>
    <property type="match status" value="1"/>
</dbReference>
<feature type="repeat" description="HEAT" evidence="1">
    <location>
        <begin position="193"/>
        <end position="231"/>
    </location>
</feature>
<dbReference type="InterPro" id="IPR021133">
    <property type="entry name" value="HEAT_type_2"/>
</dbReference>
<evidence type="ECO:0000313" key="3">
    <source>
        <dbReference type="Proteomes" id="UP000265180"/>
    </source>
</evidence>
<evidence type="ECO:0000256" key="1">
    <source>
        <dbReference type="PROSITE-ProRule" id="PRU00103"/>
    </source>
</evidence>
<reference key="1">
    <citation type="journal article" date="2007" name="Nature">
        <title>The medaka draft genome and insights into vertebrate genome evolution.</title>
        <authorList>
            <person name="Kasahara M."/>
            <person name="Naruse K."/>
            <person name="Sasaki S."/>
            <person name="Nakatani Y."/>
            <person name="Qu W."/>
            <person name="Ahsan B."/>
            <person name="Yamada T."/>
            <person name="Nagayasu Y."/>
            <person name="Doi K."/>
            <person name="Kasai Y."/>
            <person name="Jindo T."/>
            <person name="Kobayashi D."/>
            <person name="Shimada A."/>
            <person name="Toyoda A."/>
            <person name="Kuroki Y."/>
            <person name="Fujiyama A."/>
            <person name="Sasaki T."/>
            <person name="Shimizu A."/>
            <person name="Asakawa S."/>
            <person name="Shimizu N."/>
            <person name="Hashimoto S."/>
            <person name="Yang J."/>
            <person name="Lee Y."/>
            <person name="Matsushima K."/>
            <person name="Sugano S."/>
            <person name="Sakaizumi M."/>
            <person name="Narita T."/>
            <person name="Ohishi K."/>
            <person name="Haga S."/>
            <person name="Ohta F."/>
            <person name="Nomoto H."/>
            <person name="Nogata K."/>
            <person name="Morishita T."/>
            <person name="Endo T."/>
            <person name="Shin-I T."/>
            <person name="Takeda H."/>
            <person name="Morishita S."/>
            <person name="Kohara Y."/>
        </authorList>
    </citation>
    <scope>NUCLEOTIDE SEQUENCE [LARGE SCALE GENOMIC DNA]</scope>
    <source>
        <strain>Hd-rR</strain>
    </source>
</reference>
<dbReference type="InterPro" id="IPR011989">
    <property type="entry name" value="ARM-like"/>
</dbReference>
<feature type="repeat" description="HEAT" evidence="1">
    <location>
        <begin position="159"/>
        <end position="197"/>
    </location>
</feature>
<dbReference type="AlphaFoldDB" id="A0A3P9M6S6"/>
<evidence type="ECO:0000313" key="2">
    <source>
        <dbReference type="Ensembl" id="ENSORLP00020028753.1"/>
    </source>
</evidence>
<dbReference type="InterPro" id="IPR039918">
    <property type="entry name" value="PPP4R4"/>
</dbReference>
<reference evidence="2 3" key="2">
    <citation type="submission" date="2017-04" db="EMBL/GenBank/DDBJ databases">
        <title>CpG methylation of centromeres and impact of large insertions on vertebrate speciation.</title>
        <authorList>
            <person name="Ichikawa K."/>
            <person name="Yoshimura J."/>
            <person name="Morishita S."/>
        </authorList>
    </citation>
    <scope>NUCLEOTIDE SEQUENCE</scope>
    <source>
        <strain evidence="2 3">HNI</strain>
    </source>
</reference>
<reference evidence="2" key="4">
    <citation type="submission" date="2025-09" db="UniProtKB">
        <authorList>
            <consortium name="Ensembl"/>
        </authorList>
    </citation>
    <scope>IDENTIFICATION</scope>
    <source>
        <strain evidence="2">HNI</strain>
    </source>
</reference>
<dbReference type="InterPro" id="IPR016024">
    <property type="entry name" value="ARM-type_fold"/>
</dbReference>
<accession>A0A3P9M6S6</accession>
<protein>
    <submittedName>
        <fullName evidence="2">Protein phosphatase 4, regulatory subunit 4</fullName>
    </submittedName>
</protein>
<proteinExistence type="predicted"/>
<name>A0A3P9M6S6_ORYLA</name>
<dbReference type="Gene3D" id="1.25.10.10">
    <property type="entry name" value="Leucine-rich Repeat Variant"/>
    <property type="match status" value="1"/>
</dbReference>
<reference evidence="2" key="3">
    <citation type="submission" date="2025-08" db="UniProtKB">
        <authorList>
            <consortium name="Ensembl"/>
        </authorList>
    </citation>
    <scope>IDENTIFICATION</scope>
    <source>
        <strain evidence="2">HNI</strain>
    </source>
</reference>
<dbReference type="Ensembl" id="ENSORLT00020018348.1">
    <property type="protein sequence ID" value="ENSORLP00020028753.1"/>
    <property type="gene ID" value="ENSORLG00020012501.1"/>
</dbReference>
<organism evidence="2 3">
    <name type="scientific">Oryzias latipes</name>
    <name type="common">Japanese rice fish</name>
    <name type="synonym">Japanese killifish</name>
    <dbReference type="NCBI Taxonomy" id="8090"/>
    <lineage>
        <taxon>Eukaryota</taxon>
        <taxon>Metazoa</taxon>
        <taxon>Chordata</taxon>
        <taxon>Craniata</taxon>
        <taxon>Vertebrata</taxon>
        <taxon>Euteleostomi</taxon>
        <taxon>Actinopterygii</taxon>
        <taxon>Neopterygii</taxon>
        <taxon>Teleostei</taxon>
        <taxon>Neoteleostei</taxon>
        <taxon>Acanthomorphata</taxon>
        <taxon>Ovalentaria</taxon>
        <taxon>Atherinomorphae</taxon>
        <taxon>Beloniformes</taxon>
        <taxon>Adrianichthyidae</taxon>
        <taxon>Oryziinae</taxon>
        <taxon>Oryzias</taxon>
    </lineage>
</organism>